<protein>
    <submittedName>
        <fullName evidence="1">Cytochrome</fullName>
    </submittedName>
</protein>
<evidence type="ECO:0000313" key="1">
    <source>
        <dbReference type="EMBL" id="PEM34102.1"/>
    </source>
</evidence>
<gene>
    <name evidence="1" type="ORF">CN611_32860</name>
</gene>
<proteinExistence type="predicted"/>
<name>A0A2A8AZ12_9BACI</name>
<feature type="non-terminal residue" evidence="1">
    <location>
        <position position="114"/>
    </location>
</feature>
<dbReference type="RefSeq" id="WP_218923617.1">
    <property type="nucleotide sequence ID" value="NZ_NUDL01000434.1"/>
</dbReference>
<sequence length="114" mass="12063">IANARQITRFNYALPVCVIAALLGIPAKEWTELVDEILDFSRCIAPGGSAPQVALGIRAVESISARLTNCCGPLWQELQQVSAQLGIEDRVVVANAIGLMLQACESTAGLIGQT</sequence>
<comment type="caution">
    <text evidence="1">The sequence shown here is derived from an EMBL/GenBank/DDBJ whole genome shotgun (WGS) entry which is preliminary data.</text>
</comment>
<dbReference type="Proteomes" id="UP000220621">
    <property type="component" value="Unassembled WGS sequence"/>
</dbReference>
<feature type="non-terminal residue" evidence="1">
    <location>
        <position position="1"/>
    </location>
</feature>
<evidence type="ECO:0000313" key="2">
    <source>
        <dbReference type="Proteomes" id="UP000220621"/>
    </source>
</evidence>
<dbReference type="AlphaFoldDB" id="A0A2A8AZ12"/>
<reference evidence="1 2" key="1">
    <citation type="submission" date="2017-09" db="EMBL/GenBank/DDBJ databases">
        <title>Large-scale bioinformatics analysis of Bacillus genomes uncovers conserved roles of natural products in bacterial physiology.</title>
        <authorList>
            <consortium name="Agbiome Team Llc"/>
            <person name="Bleich R.M."/>
            <person name="Grubbs K.J."/>
            <person name="Santa Maria K.C."/>
            <person name="Allen S.E."/>
            <person name="Farag S."/>
            <person name="Shank E.A."/>
            <person name="Bowers A."/>
        </authorList>
    </citation>
    <scope>NUCLEOTIDE SEQUENCE [LARGE SCALE GENOMIC DNA]</scope>
    <source>
        <strain evidence="1 2">AFS010764</strain>
    </source>
</reference>
<dbReference type="EMBL" id="NUDL01000434">
    <property type="protein sequence ID" value="PEM34102.1"/>
    <property type="molecule type" value="Genomic_DNA"/>
</dbReference>
<organism evidence="1 2">
    <name type="scientific">Bacillus wiedmannii</name>
    <dbReference type="NCBI Taxonomy" id="1890302"/>
    <lineage>
        <taxon>Bacteria</taxon>
        <taxon>Bacillati</taxon>
        <taxon>Bacillota</taxon>
        <taxon>Bacilli</taxon>
        <taxon>Bacillales</taxon>
        <taxon>Bacillaceae</taxon>
        <taxon>Bacillus</taxon>
        <taxon>Bacillus cereus group</taxon>
    </lineage>
</organism>
<accession>A0A2A8AZ12</accession>